<name>A0A5J4RFM3_9EUKA</name>
<accession>A0A5J4RFM3</accession>
<gene>
    <name evidence="2" type="ORF">EZS28_053310</name>
</gene>
<evidence type="ECO:0000256" key="1">
    <source>
        <dbReference type="SAM" id="MobiDB-lite"/>
    </source>
</evidence>
<dbReference type="Proteomes" id="UP000324800">
    <property type="component" value="Unassembled WGS sequence"/>
</dbReference>
<proteinExistence type="predicted"/>
<dbReference type="AlphaFoldDB" id="A0A5J4RFM3"/>
<sequence>MDIKTNQSNHQSKSSNKFKQNFPQPTWASDEVYFRLCQLYSLKRFEFLPDYISQTKAEDWNEILHSMAPHKENFPGIQQKIHQYTEISKLGQGSYASFESKGQSLIDRIIEQIKPHQSVELKQQSELRNPFTRFLLLRALRPDSL</sequence>
<protein>
    <submittedName>
        <fullName evidence="2">Uncharacterized protein</fullName>
    </submittedName>
</protein>
<comment type="caution">
    <text evidence="2">The sequence shown here is derived from an EMBL/GenBank/DDBJ whole genome shotgun (WGS) entry which is preliminary data.</text>
</comment>
<dbReference type="EMBL" id="SNRW01042468">
    <property type="protein sequence ID" value="KAA6332155.1"/>
    <property type="molecule type" value="Genomic_DNA"/>
</dbReference>
<evidence type="ECO:0000313" key="2">
    <source>
        <dbReference type="EMBL" id="KAA6332155.1"/>
    </source>
</evidence>
<feature type="region of interest" description="Disordered" evidence="1">
    <location>
        <begin position="1"/>
        <end position="21"/>
    </location>
</feature>
<organism evidence="2 3">
    <name type="scientific">Streblomastix strix</name>
    <dbReference type="NCBI Taxonomy" id="222440"/>
    <lineage>
        <taxon>Eukaryota</taxon>
        <taxon>Metamonada</taxon>
        <taxon>Preaxostyla</taxon>
        <taxon>Oxymonadida</taxon>
        <taxon>Streblomastigidae</taxon>
        <taxon>Streblomastix</taxon>
    </lineage>
</organism>
<reference evidence="2 3" key="1">
    <citation type="submission" date="2019-03" db="EMBL/GenBank/DDBJ databases">
        <title>Single cell metagenomics reveals metabolic interactions within the superorganism composed of flagellate Streblomastix strix and complex community of Bacteroidetes bacteria on its surface.</title>
        <authorList>
            <person name="Treitli S.C."/>
            <person name="Kolisko M."/>
            <person name="Husnik F."/>
            <person name="Keeling P."/>
            <person name="Hampl V."/>
        </authorList>
    </citation>
    <scope>NUCLEOTIDE SEQUENCE [LARGE SCALE GENOMIC DNA]</scope>
    <source>
        <strain evidence="2">ST1C</strain>
    </source>
</reference>
<evidence type="ECO:0000313" key="3">
    <source>
        <dbReference type="Proteomes" id="UP000324800"/>
    </source>
</evidence>
<feature type="non-terminal residue" evidence="2">
    <location>
        <position position="145"/>
    </location>
</feature>